<dbReference type="InterPro" id="IPR028994">
    <property type="entry name" value="Integrin_alpha_N"/>
</dbReference>
<reference evidence="1 2" key="1">
    <citation type="submission" date="2018-06" db="EMBL/GenBank/DDBJ databases">
        <title>Extensive metabolic versatility and redundancy in microbially diverse, dynamic hydrothermal sediments.</title>
        <authorList>
            <person name="Dombrowski N."/>
            <person name="Teske A."/>
            <person name="Baker B.J."/>
        </authorList>
    </citation>
    <scope>NUCLEOTIDE SEQUENCE [LARGE SCALE GENOMIC DNA]</scope>
    <source>
        <strain evidence="1">B36_G15</strain>
    </source>
</reference>
<dbReference type="AlphaFoldDB" id="A0A660SD60"/>
<protein>
    <recommendedName>
        <fullName evidence="3">VCBS repeat-containing protein</fullName>
    </recommendedName>
</protein>
<dbReference type="Proteomes" id="UP000268469">
    <property type="component" value="Unassembled WGS sequence"/>
</dbReference>
<organism evidence="1 2">
    <name type="scientific">candidate division WOR-3 bacterium</name>
    <dbReference type="NCBI Taxonomy" id="2052148"/>
    <lineage>
        <taxon>Bacteria</taxon>
        <taxon>Bacteria division WOR-3</taxon>
    </lineage>
</organism>
<evidence type="ECO:0000313" key="1">
    <source>
        <dbReference type="EMBL" id="RKX68627.1"/>
    </source>
</evidence>
<gene>
    <name evidence="1" type="ORF">DRP53_10360</name>
</gene>
<proteinExistence type="predicted"/>
<dbReference type="EMBL" id="QNBE01000144">
    <property type="protein sequence ID" value="RKX68627.1"/>
    <property type="molecule type" value="Genomic_DNA"/>
</dbReference>
<comment type="caution">
    <text evidence="1">The sequence shown here is derived from an EMBL/GenBank/DDBJ whole genome shotgun (WGS) entry which is preliminary data.</text>
</comment>
<feature type="non-terminal residue" evidence="1">
    <location>
        <position position="304"/>
    </location>
</feature>
<evidence type="ECO:0000313" key="2">
    <source>
        <dbReference type="Proteomes" id="UP000268469"/>
    </source>
</evidence>
<dbReference type="SUPFAM" id="SSF69318">
    <property type="entry name" value="Integrin alpha N-terminal domain"/>
    <property type="match status" value="1"/>
</dbReference>
<sequence length="304" mass="34700">MTTSIQTYDANHNGYPELYYYTTQWPYIYFIRICEYRPYNRYLFVDTIYGKHFHAVGDFDRDGKVDLLGSWGGLLYVFEQKFPDAYPTYQVWRSDSTSSGGGIHIADLDQDGRIDFLTSNPPQVYENIGNNDYAFVWSDDSAIAACYNYTSGDFDQDGKTEFVGGDIGSVIRAVVYECVGDNQYQFVFCDTSYPSAAHSHDVWFGNDLDQDGKLEFIICSCPPIGGSWAYQFRVYEATGDNTYEVSYASNIVYRPANLRAGRGSYCGDVDCDGVDEIIWAVQDNWYIYKAFGNNNFKRVFTAYP</sequence>
<accession>A0A660SD60</accession>
<dbReference type="PANTHER" id="PTHR46580:SF4">
    <property type="entry name" value="ATP_GTP-BINDING PROTEIN"/>
    <property type="match status" value="1"/>
</dbReference>
<dbReference type="PANTHER" id="PTHR46580">
    <property type="entry name" value="SENSOR KINASE-RELATED"/>
    <property type="match status" value="1"/>
</dbReference>
<evidence type="ECO:0008006" key="3">
    <source>
        <dbReference type="Google" id="ProtNLM"/>
    </source>
</evidence>
<name>A0A660SD60_UNCW3</name>